<dbReference type="Proteomes" id="UP000619260">
    <property type="component" value="Unassembled WGS sequence"/>
</dbReference>
<name>A0A8J3YUG4_9ACTN</name>
<dbReference type="AlphaFoldDB" id="A0A8J3YUG4"/>
<dbReference type="EMBL" id="BOPF01000032">
    <property type="protein sequence ID" value="GIJ49973.1"/>
    <property type="molecule type" value="Genomic_DNA"/>
</dbReference>
<evidence type="ECO:0000313" key="1">
    <source>
        <dbReference type="EMBL" id="GIJ49973.1"/>
    </source>
</evidence>
<gene>
    <name evidence="1" type="ORF">Val02_68590</name>
</gene>
<accession>A0A8J3YUG4</accession>
<evidence type="ECO:0000313" key="2">
    <source>
        <dbReference type="Proteomes" id="UP000619260"/>
    </source>
</evidence>
<protein>
    <submittedName>
        <fullName evidence="1">Uncharacterized protein</fullName>
    </submittedName>
</protein>
<sequence length="55" mass="6297">MNMNNDPIIAGMRFLTRDMYSAMPDAPVVPHRAGNPRVRRAAARALRRMAERMDQ</sequence>
<organism evidence="1 2">
    <name type="scientific">Virgisporangium aliadipatigenens</name>
    <dbReference type="NCBI Taxonomy" id="741659"/>
    <lineage>
        <taxon>Bacteria</taxon>
        <taxon>Bacillati</taxon>
        <taxon>Actinomycetota</taxon>
        <taxon>Actinomycetes</taxon>
        <taxon>Micromonosporales</taxon>
        <taxon>Micromonosporaceae</taxon>
        <taxon>Virgisporangium</taxon>
    </lineage>
</organism>
<keyword evidence="2" id="KW-1185">Reference proteome</keyword>
<comment type="caution">
    <text evidence="1">The sequence shown here is derived from an EMBL/GenBank/DDBJ whole genome shotgun (WGS) entry which is preliminary data.</text>
</comment>
<proteinExistence type="predicted"/>
<reference evidence="1" key="1">
    <citation type="submission" date="2021-01" db="EMBL/GenBank/DDBJ databases">
        <title>Whole genome shotgun sequence of Virgisporangium aliadipatigenens NBRC 105644.</title>
        <authorList>
            <person name="Komaki H."/>
            <person name="Tamura T."/>
        </authorList>
    </citation>
    <scope>NUCLEOTIDE SEQUENCE</scope>
    <source>
        <strain evidence="1">NBRC 105644</strain>
    </source>
</reference>
<dbReference type="RefSeq" id="WP_203903425.1">
    <property type="nucleotide sequence ID" value="NZ_BOPF01000032.1"/>
</dbReference>